<dbReference type="Pfam" id="PF06365">
    <property type="entry name" value="CD34_antigen"/>
    <property type="match status" value="1"/>
</dbReference>
<evidence type="ECO:0000256" key="10">
    <source>
        <dbReference type="ARBA" id="ARBA00022475"/>
    </source>
</evidence>
<evidence type="ECO:0000256" key="5">
    <source>
        <dbReference type="ARBA" id="ARBA00004479"/>
    </source>
</evidence>
<dbReference type="GO" id="GO:0030027">
    <property type="term" value="C:lamellipodium"/>
    <property type="evidence" value="ECO:0007669"/>
    <property type="project" value="UniProtKB-SubCell"/>
</dbReference>
<keyword evidence="15 19" id="KW-0472">Membrane</keyword>
<keyword evidence="14 19" id="KW-1133">Transmembrane helix</keyword>
<keyword evidence="20" id="KW-1185">Reference proteome</keyword>
<dbReference type="PANTHER" id="PTHR12067">
    <property type="entry name" value="PODOCALYXIN"/>
    <property type="match status" value="1"/>
</dbReference>
<dbReference type="GeneID" id="104952202"/>
<dbReference type="GO" id="GO:0016324">
    <property type="term" value="C:apical plasma membrane"/>
    <property type="evidence" value="ECO:0007669"/>
    <property type="project" value="UniProtKB-SubCell"/>
</dbReference>
<evidence type="ECO:0000256" key="11">
    <source>
        <dbReference type="ARBA" id="ARBA00022692"/>
    </source>
</evidence>
<organism evidence="20 21">
    <name type="scientific">Notothenia coriiceps</name>
    <name type="common">black rockcod</name>
    <dbReference type="NCBI Taxonomy" id="8208"/>
    <lineage>
        <taxon>Eukaryota</taxon>
        <taxon>Metazoa</taxon>
        <taxon>Chordata</taxon>
        <taxon>Craniata</taxon>
        <taxon>Vertebrata</taxon>
        <taxon>Euteleostomi</taxon>
        <taxon>Actinopterygii</taxon>
        <taxon>Neopterygii</taxon>
        <taxon>Teleostei</taxon>
        <taxon>Neoteleostei</taxon>
        <taxon>Acanthomorphata</taxon>
        <taxon>Eupercaria</taxon>
        <taxon>Perciformes</taxon>
        <taxon>Notothenioidei</taxon>
        <taxon>Nototheniidae</taxon>
        <taxon>Notothenia</taxon>
    </lineage>
</organism>
<keyword evidence="12" id="KW-0732">Signal</keyword>
<protein>
    <recommendedName>
        <fullName evidence="9">Podocalyxin</fullName>
    </recommendedName>
    <alternativeName>
        <fullName evidence="18">Podocalyxin-like protein 1</fullName>
    </alternativeName>
</protein>
<dbReference type="AlphaFoldDB" id="A0A6I9NS26"/>
<dbReference type="KEGG" id="ncc:104952202"/>
<keyword evidence="16" id="KW-0325">Glycoprotein</keyword>
<evidence type="ECO:0000256" key="17">
    <source>
        <dbReference type="ARBA" id="ARBA00023273"/>
    </source>
</evidence>
<evidence type="ECO:0000256" key="15">
    <source>
        <dbReference type="ARBA" id="ARBA00023136"/>
    </source>
</evidence>
<dbReference type="InterPro" id="IPR017403">
    <property type="entry name" value="PODXL"/>
</dbReference>
<dbReference type="GO" id="GO:0033634">
    <property type="term" value="P:positive regulation of cell-cell adhesion mediated by integrin"/>
    <property type="evidence" value="ECO:0007669"/>
    <property type="project" value="TreeGrafter"/>
</dbReference>
<evidence type="ECO:0000313" key="20">
    <source>
        <dbReference type="Proteomes" id="UP000504611"/>
    </source>
</evidence>
<evidence type="ECO:0000256" key="6">
    <source>
        <dbReference type="ARBA" id="ARBA00004486"/>
    </source>
</evidence>
<proteinExistence type="inferred from homology"/>
<gene>
    <name evidence="21" type="primary">podxl</name>
</gene>
<keyword evidence="11 19" id="KW-0812">Transmembrane</keyword>
<evidence type="ECO:0000256" key="1">
    <source>
        <dbReference type="ARBA" id="ARBA00004105"/>
    </source>
</evidence>
<evidence type="ECO:0000256" key="4">
    <source>
        <dbReference type="ARBA" id="ARBA00004466"/>
    </source>
</evidence>
<dbReference type="CTD" id="5420"/>
<accession>A0A6I9NS26</accession>
<evidence type="ECO:0000256" key="7">
    <source>
        <dbReference type="ARBA" id="ARBA00004510"/>
    </source>
</evidence>
<name>A0A6I9NS26_9TELE</name>
<keyword evidence="13" id="KW-0130">Cell adhesion</keyword>
<sequence>MGLCTEKFTDVSSYLQKHEEKELVQVCKWLMVNLQDGNCTLKWHHKNNRLQLDDVKITGIAITKLANQYYEDITKKPTDNKTLIAILASCGALLIMILILAVCKSRRRKPYNENQQHLTEELHTVENGYHDNPTLEVMEIHPEMQEKKMALSGEFNDSWIVPIDNLLKEDIAGEEDTHL</sequence>
<evidence type="ECO:0000256" key="19">
    <source>
        <dbReference type="SAM" id="Phobius"/>
    </source>
</evidence>
<dbReference type="InterPro" id="IPR013836">
    <property type="entry name" value="CD34/Podocalyxin"/>
</dbReference>
<keyword evidence="17" id="KW-0966">Cell projection</keyword>
<dbReference type="GO" id="GO:0022408">
    <property type="term" value="P:negative regulation of cell-cell adhesion"/>
    <property type="evidence" value="ECO:0007669"/>
    <property type="project" value="TreeGrafter"/>
</dbReference>
<evidence type="ECO:0000256" key="3">
    <source>
        <dbReference type="ARBA" id="ARBA00004285"/>
    </source>
</evidence>
<evidence type="ECO:0000256" key="2">
    <source>
        <dbReference type="ARBA" id="ARBA00004221"/>
    </source>
</evidence>
<evidence type="ECO:0000256" key="16">
    <source>
        <dbReference type="ARBA" id="ARBA00023180"/>
    </source>
</evidence>
<evidence type="ECO:0000313" key="21">
    <source>
        <dbReference type="RefSeq" id="XP_010777271.1"/>
    </source>
</evidence>
<dbReference type="GO" id="GO:0031528">
    <property type="term" value="C:microvillus membrane"/>
    <property type="evidence" value="ECO:0007669"/>
    <property type="project" value="TreeGrafter"/>
</dbReference>
<dbReference type="Proteomes" id="UP000504611">
    <property type="component" value="Unplaced"/>
</dbReference>
<dbReference type="GO" id="GO:0001726">
    <property type="term" value="C:ruffle"/>
    <property type="evidence" value="ECO:0007669"/>
    <property type="project" value="UniProtKB-SubCell"/>
</dbReference>
<reference evidence="21" key="1">
    <citation type="submission" date="2025-08" db="UniProtKB">
        <authorList>
            <consortium name="RefSeq"/>
        </authorList>
    </citation>
    <scope>IDENTIFICATION</scope>
    <source>
        <tissue evidence="21">Muscle</tissue>
    </source>
</reference>
<dbReference type="GO" id="GO:0030175">
    <property type="term" value="C:filopodium"/>
    <property type="evidence" value="ECO:0007669"/>
    <property type="project" value="UniProtKB-SubCell"/>
</dbReference>
<dbReference type="GO" id="GO:0016477">
    <property type="term" value="P:cell migration"/>
    <property type="evidence" value="ECO:0007669"/>
    <property type="project" value="InterPro"/>
</dbReference>
<feature type="transmembrane region" description="Helical" evidence="19">
    <location>
        <begin position="83"/>
        <end position="103"/>
    </location>
</feature>
<evidence type="ECO:0000256" key="13">
    <source>
        <dbReference type="ARBA" id="ARBA00022889"/>
    </source>
</evidence>
<dbReference type="RefSeq" id="XP_010777271.1">
    <property type="nucleotide sequence ID" value="XM_010778969.1"/>
</dbReference>
<comment type="similarity">
    <text evidence="8">Belongs to the podocalyxin family.</text>
</comment>
<comment type="subcellular location">
    <subcellularLocation>
        <location evidence="2">Apical cell membrane</location>
    </subcellularLocation>
    <subcellularLocation>
        <location evidence="6">Cell projection</location>
        <location evidence="6">Filopodium</location>
    </subcellularLocation>
    <subcellularLocation>
        <location evidence="7">Cell projection</location>
        <location evidence="7">Lamellipodium</location>
    </subcellularLocation>
    <subcellularLocation>
        <location evidence="1">Cell projection</location>
        <location evidence="1">Microvillus</location>
    </subcellularLocation>
    <subcellularLocation>
        <location evidence="4">Cell projection</location>
        <location evidence="4">Ruffle</location>
    </subcellularLocation>
    <subcellularLocation>
        <location evidence="3">Membrane raft</location>
    </subcellularLocation>
    <subcellularLocation>
        <location evidence="5">Membrane</location>
        <topology evidence="5">Single-pass type I membrane protein</topology>
    </subcellularLocation>
</comment>
<evidence type="ECO:0000256" key="12">
    <source>
        <dbReference type="ARBA" id="ARBA00022729"/>
    </source>
</evidence>
<dbReference type="GO" id="GO:0045121">
    <property type="term" value="C:membrane raft"/>
    <property type="evidence" value="ECO:0007669"/>
    <property type="project" value="UniProtKB-SubCell"/>
</dbReference>
<evidence type="ECO:0000256" key="14">
    <source>
        <dbReference type="ARBA" id="ARBA00022989"/>
    </source>
</evidence>
<dbReference type="OrthoDB" id="9948358at2759"/>
<keyword evidence="10" id="KW-1003">Cell membrane</keyword>
<dbReference type="PANTHER" id="PTHR12067:SF5">
    <property type="entry name" value="PODOCALYXIN"/>
    <property type="match status" value="1"/>
</dbReference>
<evidence type="ECO:0000256" key="8">
    <source>
        <dbReference type="ARBA" id="ARBA00007029"/>
    </source>
</evidence>
<dbReference type="GO" id="GO:0007155">
    <property type="term" value="P:cell adhesion"/>
    <property type="evidence" value="ECO:0007669"/>
    <property type="project" value="UniProtKB-KW"/>
</dbReference>
<evidence type="ECO:0000256" key="9">
    <source>
        <dbReference type="ARBA" id="ARBA00017371"/>
    </source>
</evidence>
<dbReference type="GO" id="GO:0032534">
    <property type="term" value="P:regulation of microvillus assembly"/>
    <property type="evidence" value="ECO:0007669"/>
    <property type="project" value="TreeGrafter"/>
</dbReference>
<evidence type="ECO:0000256" key="18">
    <source>
        <dbReference type="ARBA" id="ARBA00031141"/>
    </source>
</evidence>